<dbReference type="RefSeq" id="WP_091194390.1">
    <property type="nucleotide sequence ID" value="NZ_LT594324.1"/>
</dbReference>
<reference evidence="3 4" key="1">
    <citation type="submission" date="2016-06" db="EMBL/GenBank/DDBJ databases">
        <authorList>
            <person name="Kjaerup R.B."/>
            <person name="Dalgaard T.S."/>
            <person name="Juul-Madsen H.R."/>
        </authorList>
    </citation>
    <scope>NUCLEOTIDE SEQUENCE [LARGE SCALE GENOMIC DNA]</scope>
    <source>
        <strain evidence="3 4">DSM 45248</strain>
    </source>
</reference>
<evidence type="ECO:0000313" key="3">
    <source>
        <dbReference type="EMBL" id="SBT45353.1"/>
    </source>
</evidence>
<evidence type="ECO:0000256" key="1">
    <source>
        <dbReference type="SAM" id="MobiDB-lite"/>
    </source>
</evidence>
<keyword evidence="2" id="KW-1133">Transmembrane helix</keyword>
<gene>
    <name evidence="3" type="ORF">GA0070621_2318</name>
</gene>
<feature type="region of interest" description="Disordered" evidence="1">
    <location>
        <begin position="1"/>
        <end position="25"/>
    </location>
</feature>
<organism evidence="3 4">
    <name type="scientific">Micromonospora narathiwatensis</name>
    <dbReference type="NCBI Taxonomy" id="299146"/>
    <lineage>
        <taxon>Bacteria</taxon>
        <taxon>Bacillati</taxon>
        <taxon>Actinomycetota</taxon>
        <taxon>Actinomycetes</taxon>
        <taxon>Micromonosporales</taxon>
        <taxon>Micromonosporaceae</taxon>
        <taxon>Micromonospora</taxon>
    </lineage>
</organism>
<proteinExistence type="predicted"/>
<accession>A0A1A8ZMN1</accession>
<dbReference type="PATRIC" id="fig|299146.4.peg.2395"/>
<feature type="transmembrane region" description="Helical" evidence="2">
    <location>
        <begin position="36"/>
        <end position="58"/>
    </location>
</feature>
<keyword evidence="2" id="KW-0472">Membrane</keyword>
<name>A0A1A8ZMN1_9ACTN</name>
<dbReference type="AlphaFoldDB" id="A0A1A8ZMN1"/>
<evidence type="ECO:0000256" key="2">
    <source>
        <dbReference type="SAM" id="Phobius"/>
    </source>
</evidence>
<dbReference type="Proteomes" id="UP000198765">
    <property type="component" value="Chromosome I"/>
</dbReference>
<evidence type="ECO:0000313" key="4">
    <source>
        <dbReference type="Proteomes" id="UP000198765"/>
    </source>
</evidence>
<keyword evidence="2" id="KW-0812">Transmembrane</keyword>
<protein>
    <submittedName>
        <fullName evidence="3">Uncharacterized protein</fullName>
    </submittedName>
</protein>
<keyword evidence="4" id="KW-1185">Reference proteome</keyword>
<dbReference type="OrthoDB" id="10004633at2"/>
<sequence>MTDDPRPAGDHPAIQPPGPVTPVPHTRLNPIELSGWAQATVVYIGSAVAAGVLGNIAYDGLKAALGRLRRGKVSPEPRLQDPDLVLLARTAVNVRCTELGIDGQAGADLNATCMPVSDGWEVLFRRLPHGVTASVRLSVDDQRADVKAEVRLPEELVSQRPEVKDDGGAVGVLRAADGWEQSPPA</sequence>
<dbReference type="EMBL" id="LT594324">
    <property type="protein sequence ID" value="SBT45353.1"/>
    <property type="molecule type" value="Genomic_DNA"/>
</dbReference>